<evidence type="ECO:0000256" key="18">
    <source>
        <dbReference type="ARBA" id="ARBA00023136"/>
    </source>
</evidence>
<dbReference type="GO" id="GO:1902600">
    <property type="term" value="P:proton transmembrane transport"/>
    <property type="evidence" value="ECO:0007669"/>
    <property type="project" value="UniProtKB-KW"/>
</dbReference>
<feature type="domain" description="Cytochrome c" evidence="23">
    <location>
        <begin position="148"/>
        <end position="227"/>
    </location>
</feature>
<dbReference type="InterPro" id="IPR008168">
    <property type="entry name" value="Cyt_C_IC"/>
</dbReference>
<evidence type="ECO:0000256" key="15">
    <source>
        <dbReference type="ARBA" id="ARBA00023002"/>
    </source>
</evidence>
<evidence type="ECO:0000256" key="4">
    <source>
        <dbReference type="ARBA" id="ARBA00022448"/>
    </source>
</evidence>
<dbReference type="OrthoDB" id="9811281at2"/>
<dbReference type="PROSITE" id="PS51007">
    <property type="entry name" value="CYTC"/>
    <property type="match status" value="2"/>
</dbReference>
<dbReference type="GO" id="GO:0009055">
    <property type="term" value="F:electron transfer activity"/>
    <property type="evidence" value="ECO:0007669"/>
    <property type="project" value="InterPro"/>
</dbReference>
<dbReference type="GO" id="GO:0016491">
    <property type="term" value="F:oxidoreductase activity"/>
    <property type="evidence" value="ECO:0007669"/>
    <property type="project" value="UniProtKB-KW"/>
</dbReference>
<dbReference type="PRINTS" id="PR00605">
    <property type="entry name" value="CYTCHROMECIC"/>
</dbReference>
<dbReference type="Gene3D" id="1.10.760.10">
    <property type="entry name" value="Cytochrome c-like domain"/>
    <property type="match status" value="2"/>
</dbReference>
<feature type="binding site" description="covalent" evidence="21">
    <location>
        <position position="164"/>
    </location>
    <ligand>
        <name>heme c</name>
        <dbReference type="ChEBI" id="CHEBI:61717"/>
        <label>1</label>
    </ligand>
</feature>
<evidence type="ECO:0000256" key="9">
    <source>
        <dbReference type="ARBA" id="ARBA00022692"/>
    </source>
</evidence>
<comment type="caution">
    <text evidence="24">The sequence shown here is derived from an EMBL/GenBank/DDBJ whole genome shotgun (WGS) entry which is preliminary data.</text>
</comment>
<keyword evidence="4 19" id="KW-0813">Transport</keyword>
<dbReference type="NCBIfam" id="TIGR00782">
    <property type="entry name" value="ccoP"/>
    <property type="match status" value="1"/>
</dbReference>
<dbReference type="GO" id="GO:0006119">
    <property type="term" value="P:oxidative phosphorylation"/>
    <property type="evidence" value="ECO:0007669"/>
    <property type="project" value="UniProtKB-UniPathway"/>
</dbReference>
<dbReference type="Gene3D" id="6.10.280.130">
    <property type="match status" value="1"/>
</dbReference>
<evidence type="ECO:0000256" key="17">
    <source>
        <dbReference type="ARBA" id="ARBA00023065"/>
    </source>
</evidence>
<name>A0A327X162_9GAMM</name>
<dbReference type="GO" id="GO:0005886">
    <property type="term" value="C:plasma membrane"/>
    <property type="evidence" value="ECO:0007669"/>
    <property type="project" value="UniProtKB-SubCell"/>
</dbReference>
<evidence type="ECO:0000256" key="2">
    <source>
        <dbReference type="ARBA" id="ARBA00004673"/>
    </source>
</evidence>
<keyword evidence="8 19" id="KW-0679">Respiratory chain</keyword>
<feature type="binding site" description="axial binding residue" evidence="20">
    <location>
        <position position="204"/>
    </location>
    <ligand>
        <name>heme c</name>
        <dbReference type="ChEBI" id="CHEBI:61717"/>
        <label>2</label>
    </ligand>
    <ligandPart>
        <name>Fe</name>
        <dbReference type="ChEBI" id="CHEBI:18248"/>
    </ligandPart>
</feature>
<dbReference type="InterPro" id="IPR004678">
    <property type="entry name" value="Cyt_c_oxidase_cbb3_su3"/>
</dbReference>
<reference evidence="25 27" key="1">
    <citation type="journal article" date="2018" name="Front. Microbiol.">
        <title>Genome-Based Analysis Reveals the Taxonomy and Diversity of the Family Idiomarinaceae.</title>
        <authorList>
            <person name="Liu Y."/>
            <person name="Lai Q."/>
            <person name="Shao Z."/>
        </authorList>
    </citation>
    <scope>NUCLEOTIDE SEQUENCE [LARGE SCALE GENOMIC DNA]</scope>
    <source>
        <strain evidence="25 27">CF12-14</strain>
    </source>
</reference>
<evidence type="ECO:0000256" key="11">
    <source>
        <dbReference type="ARBA" id="ARBA00022737"/>
    </source>
</evidence>
<feature type="domain" description="Cytochrome c" evidence="23">
    <location>
        <begin position="234"/>
        <end position="314"/>
    </location>
</feature>
<evidence type="ECO:0000313" key="26">
    <source>
        <dbReference type="Proteomes" id="UP000249203"/>
    </source>
</evidence>
<feature type="transmembrane region" description="Helical" evidence="22">
    <location>
        <begin position="7"/>
        <end position="26"/>
    </location>
</feature>
<feature type="binding site" description="axial binding residue" evidence="20">
    <location>
        <position position="165"/>
    </location>
    <ligand>
        <name>heme c</name>
        <dbReference type="ChEBI" id="CHEBI:61717"/>
        <label>1</label>
    </ligand>
    <ligandPart>
        <name>Fe</name>
        <dbReference type="ChEBI" id="CHEBI:18248"/>
    </ligandPart>
</feature>
<comment type="similarity">
    <text evidence="3 19">Belongs to the CcoP / FixP family.</text>
</comment>
<dbReference type="InterPro" id="IPR036909">
    <property type="entry name" value="Cyt_c-like_dom_sf"/>
</dbReference>
<keyword evidence="18 19" id="KW-0472">Membrane</keyword>
<feature type="binding site" description="covalent" evidence="21">
    <location>
        <position position="246"/>
    </location>
    <ligand>
        <name>heme c</name>
        <dbReference type="ChEBI" id="CHEBI:61717"/>
        <label>2</label>
    </ligand>
</feature>
<evidence type="ECO:0000256" key="16">
    <source>
        <dbReference type="ARBA" id="ARBA00023004"/>
    </source>
</evidence>
<keyword evidence="7 19" id="KW-0349">Heme</keyword>
<evidence type="ECO:0000256" key="5">
    <source>
        <dbReference type="ARBA" id="ARBA00022475"/>
    </source>
</evidence>
<comment type="cofactor">
    <cofactor evidence="19 21">
        <name>heme c</name>
        <dbReference type="ChEBI" id="CHEBI:61717"/>
    </cofactor>
    <text evidence="19 21">Binds 2 heme C groups per subunit.</text>
</comment>
<dbReference type="Pfam" id="PF13442">
    <property type="entry name" value="Cytochrome_CBB3"/>
    <property type="match status" value="2"/>
</dbReference>
<evidence type="ECO:0000256" key="12">
    <source>
        <dbReference type="ARBA" id="ARBA00022781"/>
    </source>
</evidence>
<evidence type="ECO:0000313" key="27">
    <source>
        <dbReference type="Proteomes" id="UP000287865"/>
    </source>
</evidence>
<keyword evidence="17 19" id="KW-0406">Ion transport</keyword>
<dbReference type="GO" id="GO:0020037">
    <property type="term" value="F:heme binding"/>
    <property type="evidence" value="ECO:0007669"/>
    <property type="project" value="InterPro"/>
</dbReference>
<keyword evidence="9 22" id="KW-0812">Transmembrane</keyword>
<dbReference type="InterPro" id="IPR009056">
    <property type="entry name" value="Cyt_c-like_dom"/>
</dbReference>
<dbReference type="PANTHER" id="PTHR33751:SF1">
    <property type="entry name" value="CBB3-TYPE CYTOCHROME C OXIDASE SUBUNIT FIXP"/>
    <property type="match status" value="1"/>
</dbReference>
<dbReference type="InterPro" id="IPR038414">
    <property type="entry name" value="CcoP_N_sf"/>
</dbReference>
<evidence type="ECO:0000313" key="24">
    <source>
        <dbReference type="EMBL" id="RAJ98918.1"/>
    </source>
</evidence>
<feature type="binding site" description="axial binding residue" evidence="20">
    <location>
        <position position="291"/>
    </location>
    <ligand>
        <name>heme c</name>
        <dbReference type="ChEBI" id="CHEBI:61717"/>
        <label>1</label>
    </ligand>
    <ligandPart>
        <name>Fe</name>
        <dbReference type="ChEBI" id="CHEBI:18248"/>
    </ligandPart>
</feature>
<keyword evidence="15 19" id="KW-0560">Oxidoreductase</keyword>
<dbReference type="Proteomes" id="UP000287865">
    <property type="component" value="Unassembled WGS sequence"/>
</dbReference>
<evidence type="ECO:0000256" key="20">
    <source>
        <dbReference type="PIRSR" id="PIRSR000006-1"/>
    </source>
</evidence>
<evidence type="ECO:0000256" key="14">
    <source>
        <dbReference type="ARBA" id="ARBA00022989"/>
    </source>
</evidence>
<dbReference type="PIRSF" id="PIRSF000006">
    <property type="entry name" value="Cbb3-Cox_fixP"/>
    <property type="match status" value="1"/>
</dbReference>
<keyword evidence="16 19" id="KW-0408">Iron</keyword>
<feature type="binding site" description="covalent" evidence="21">
    <location>
        <position position="161"/>
    </location>
    <ligand>
        <name>heme c</name>
        <dbReference type="ChEBI" id="CHEBI:61717"/>
        <label>1</label>
    </ligand>
</feature>
<reference evidence="24 26" key="2">
    <citation type="submission" date="2018-06" db="EMBL/GenBank/DDBJ databases">
        <title>Genomic Encyclopedia of Type Strains, Phase III (KMG-III): the genomes of soil and plant-associated and newly described type strains.</title>
        <authorList>
            <person name="Whitman W."/>
        </authorList>
    </citation>
    <scope>NUCLEOTIDE SEQUENCE [LARGE SCALE GENOMIC DNA]</scope>
    <source>
        <strain evidence="24 26">CGMCC 1.15366</strain>
    </source>
</reference>
<dbReference type="GO" id="GO:0005506">
    <property type="term" value="F:iron ion binding"/>
    <property type="evidence" value="ECO:0007669"/>
    <property type="project" value="InterPro"/>
</dbReference>
<sequence length="315" mass="35067">MSSFWSGWIIVLTLGHLIALIVLLKWNMKNYTDVEEGESMGHEFDGITELNHPLPKWWTYLFWICLGWAFLYLAFYPGLGNFQGLLGWSSSNQHVLSLEDSERQTQQALEEGRLVQYVRERARADEVYGPLFASYANQTIEEIAQDSDALRVGQRLFLQNCAQCHGSDARGGIGFPNLTDGVFNWGGSPADIKHTLMQGRVAEMPAFADQLGEQGIREMAAYVLSLSGRNVDRDLARAGEANFVTCAACHGMNGKGNPALGAPDLTNNVWLYGGSQRAIEETLRHGRNGVMPRWDSILGEDKVQILSGYIYSLNN</sequence>
<evidence type="ECO:0000256" key="10">
    <source>
        <dbReference type="ARBA" id="ARBA00022723"/>
    </source>
</evidence>
<dbReference type="Proteomes" id="UP000249203">
    <property type="component" value="Unassembled WGS sequence"/>
</dbReference>
<evidence type="ECO:0000256" key="3">
    <source>
        <dbReference type="ARBA" id="ARBA00006113"/>
    </source>
</evidence>
<keyword evidence="12 19" id="KW-0375">Hydrogen ion transport</keyword>
<proteinExistence type="inferred from homology"/>
<evidence type="ECO:0000256" key="1">
    <source>
        <dbReference type="ARBA" id="ARBA00004533"/>
    </source>
</evidence>
<accession>A0A327X162</accession>
<evidence type="ECO:0000256" key="13">
    <source>
        <dbReference type="ARBA" id="ARBA00022982"/>
    </source>
</evidence>
<feature type="transmembrane region" description="Helical" evidence="22">
    <location>
        <begin position="57"/>
        <end position="76"/>
    </location>
</feature>
<evidence type="ECO:0000256" key="22">
    <source>
        <dbReference type="SAM" id="Phobius"/>
    </source>
</evidence>
<comment type="function">
    <text evidence="19">C-type cytochrome. Part of the cbb3-type cytochrome c oxidase complex.</text>
</comment>
<dbReference type="InterPro" id="IPR032858">
    <property type="entry name" value="CcoP_N"/>
</dbReference>
<keyword evidence="6 19" id="KW-0997">Cell inner membrane</keyword>
<dbReference type="AlphaFoldDB" id="A0A327X162"/>
<keyword evidence="11" id="KW-0677">Repeat</keyword>
<keyword evidence="14 22" id="KW-1133">Transmembrane helix</keyword>
<dbReference type="SUPFAM" id="SSF46626">
    <property type="entry name" value="Cytochrome c"/>
    <property type="match status" value="2"/>
</dbReference>
<evidence type="ECO:0000256" key="7">
    <source>
        <dbReference type="ARBA" id="ARBA00022617"/>
    </source>
</evidence>
<evidence type="ECO:0000256" key="6">
    <source>
        <dbReference type="ARBA" id="ARBA00022519"/>
    </source>
</evidence>
<gene>
    <name evidence="25" type="primary">ccoP</name>
    <name evidence="24" type="ORF">B0I24_104120</name>
    <name evidence="25" type="ORF">CWE07_06175</name>
</gene>
<keyword evidence="27" id="KW-1185">Reference proteome</keyword>
<keyword evidence="5 19" id="KW-1003">Cell membrane</keyword>
<dbReference type="Pfam" id="PF14715">
    <property type="entry name" value="FixP_N"/>
    <property type="match status" value="1"/>
</dbReference>
<comment type="subcellular location">
    <subcellularLocation>
        <location evidence="1 19">Cell inner membrane</location>
    </subcellularLocation>
</comment>
<organism evidence="24 26">
    <name type="scientific">Aliidiomarina maris</name>
    <dbReference type="NCBI Taxonomy" id="531312"/>
    <lineage>
        <taxon>Bacteria</taxon>
        <taxon>Pseudomonadati</taxon>
        <taxon>Pseudomonadota</taxon>
        <taxon>Gammaproteobacteria</taxon>
        <taxon>Alteromonadales</taxon>
        <taxon>Idiomarinaceae</taxon>
        <taxon>Aliidiomarina</taxon>
    </lineage>
</organism>
<dbReference type="InterPro" id="IPR050597">
    <property type="entry name" value="Cytochrome_c_Oxidase_Subunit"/>
</dbReference>
<feature type="binding site" description="covalent" evidence="21">
    <location>
        <position position="249"/>
    </location>
    <ligand>
        <name>heme c</name>
        <dbReference type="ChEBI" id="CHEBI:61717"/>
        <label>2</label>
    </ligand>
</feature>
<dbReference type="RefSeq" id="WP_111569007.1">
    <property type="nucleotide sequence ID" value="NZ_PIPK01000004.1"/>
</dbReference>
<dbReference type="PANTHER" id="PTHR33751">
    <property type="entry name" value="CBB3-TYPE CYTOCHROME C OXIDASE SUBUNIT FIXP"/>
    <property type="match status" value="1"/>
</dbReference>
<comment type="pathway">
    <text evidence="2 19">Energy metabolism; oxidative phosphorylation.</text>
</comment>
<keyword evidence="10 19" id="KW-0479">Metal-binding</keyword>
<evidence type="ECO:0000256" key="19">
    <source>
        <dbReference type="PIRNR" id="PIRNR000006"/>
    </source>
</evidence>
<comment type="subunit">
    <text evidence="19">Component of the cbb3-type cytochrome c oxidase.</text>
</comment>
<evidence type="ECO:0000256" key="21">
    <source>
        <dbReference type="PIRSR" id="PIRSR000006-2"/>
    </source>
</evidence>
<feature type="binding site" description="axial binding residue" evidence="20">
    <location>
        <position position="250"/>
    </location>
    <ligand>
        <name>heme c</name>
        <dbReference type="ChEBI" id="CHEBI:61717"/>
        <label>2</label>
    </ligand>
    <ligandPart>
        <name>Fe</name>
        <dbReference type="ChEBI" id="CHEBI:18248"/>
    </ligandPart>
</feature>
<evidence type="ECO:0000313" key="25">
    <source>
        <dbReference type="EMBL" id="RUO25061.1"/>
    </source>
</evidence>
<dbReference type="EMBL" id="PIPK01000004">
    <property type="protein sequence ID" value="RUO25061.1"/>
    <property type="molecule type" value="Genomic_DNA"/>
</dbReference>
<evidence type="ECO:0000256" key="8">
    <source>
        <dbReference type="ARBA" id="ARBA00022660"/>
    </source>
</evidence>
<evidence type="ECO:0000259" key="23">
    <source>
        <dbReference type="PROSITE" id="PS51007"/>
    </source>
</evidence>
<protein>
    <recommendedName>
        <fullName evidence="19">Cbb3-type cytochrome c oxidase subunit</fullName>
    </recommendedName>
</protein>
<dbReference type="EMBL" id="QLMD01000004">
    <property type="protein sequence ID" value="RAJ98918.1"/>
    <property type="molecule type" value="Genomic_DNA"/>
</dbReference>
<keyword evidence="13 19" id="KW-0249">Electron transport</keyword>
<dbReference type="UniPathway" id="UPA00705"/>